<dbReference type="RefSeq" id="XP_053587189.1">
    <property type="nucleotide sequence ID" value="XM_053727612.1"/>
</dbReference>
<sequence>MTQTLHDKETKDDTGYYTPKNILNPAMFRLAEITRALSEVNIKIDQDKLLEDHRHPLNMKQLNNRESNHPSDIEKIETLDVENEARTSVKWLIIYSKINDKLNNEDLLLLWGSLLGRLGDLSSGSIRLLDRLDNSDSDSLSHVTNGETSEWSVVGEGLNAKWLGWDELDDSGISGLEEFGEVFDFLTGTAIDLEMGNDVSGVAIEDWSVSSGDLSWMVHDDDLGVEGAGLLGWILLGVRADGSTTNVLDGDVLDVESDVVSWHGLWERLVMHLNGLDFSGHVLWSKGDNHSWLDNSGLNTSDWNSSDSSDLVHILEWKTEWSVSWALWWDDGIKSLKEGLSGSVSFLALNSPSLEPWHVW</sequence>
<dbReference type="EMBL" id="WUAV01000003">
    <property type="protein sequence ID" value="KAF1761688.1"/>
    <property type="molecule type" value="Genomic_DNA"/>
</dbReference>
<dbReference type="Proteomes" id="UP000483820">
    <property type="component" value="Chromosome III"/>
</dbReference>
<comment type="caution">
    <text evidence="1">The sequence shown here is derived from an EMBL/GenBank/DDBJ whole genome shotgun (WGS) entry which is preliminary data.</text>
</comment>
<proteinExistence type="predicted"/>
<protein>
    <submittedName>
        <fullName evidence="1">Uncharacterized protein</fullName>
    </submittedName>
</protein>
<organism evidence="1 2">
    <name type="scientific">Caenorhabditis remanei</name>
    <name type="common">Caenorhabditis vulgaris</name>
    <dbReference type="NCBI Taxonomy" id="31234"/>
    <lineage>
        <taxon>Eukaryota</taxon>
        <taxon>Metazoa</taxon>
        <taxon>Ecdysozoa</taxon>
        <taxon>Nematoda</taxon>
        <taxon>Chromadorea</taxon>
        <taxon>Rhabditida</taxon>
        <taxon>Rhabditina</taxon>
        <taxon>Rhabditomorpha</taxon>
        <taxon>Rhabditoidea</taxon>
        <taxon>Rhabditidae</taxon>
        <taxon>Peloderinae</taxon>
        <taxon>Caenorhabditis</taxon>
    </lineage>
</organism>
<dbReference type="AlphaFoldDB" id="A0A6A5H1Y6"/>
<gene>
    <name evidence="1" type="ORF">GCK72_009944</name>
</gene>
<dbReference type="GeneID" id="9807654"/>
<accession>A0A6A5H1Y6</accession>
<evidence type="ECO:0000313" key="1">
    <source>
        <dbReference type="EMBL" id="KAF1761688.1"/>
    </source>
</evidence>
<dbReference type="KEGG" id="crq:GCK72_009944"/>
<dbReference type="CTD" id="9807654"/>
<name>A0A6A5H1Y6_CAERE</name>
<evidence type="ECO:0000313" key="2">
    <source>
        <dbReference type="Proteomes" id="UP000483820"/>
    </source>
</evidence>
<reference evidence="1 2" key="1">
    <citation type="submission" date="2019-12" db="EMBL/GenBank/DDBJ databases">
        <title>Chromosome-level assembly of the Caenorhabditis remanei genome.</title>
        <authorList>
            <person name="Teterina A.A."/>
            <person name="Willis J.H."/>
            <person name="Phillips P.C."/>
        </authorList>
    </citation>
    <scope>NUCLEOTIDE SEQUENCE [LARGE SCALE GENOMIC DNA]</scope>
    <source>
        <strain evidence="1 2">PX506</strain>
        <tissue evidence="1">Whole organism</tissue>
    </source>
</reference>